<accession>A0A7G7BGI5</accession>
<evidence type="ECO:0000256" key="1">
    <source>
        <dbReference type="SAM" id="MobiDB-lite"/>
    </source>
</evidence>
<dbReference type="AlphaFoldDB" id="A0A7G7BGI5"/>
<evidence type="ECO:0000313" key="4">
    <source>
        <dbReference type="Proteomes" id="UP000515307"/>
    </source>
</evidence>
<feature type="region of interest" description="Disordered" evidence="1">
    <location>
        <begin position="14"/>
        <end position="34"/>
    </location>
</feature>
<dbReference type="GO" id="GO:0006631">
    <property type="term" value="P:fatty acid metabolic process"/>
    <property type="evidence" value="ECO:0007669"/>
    <property type="project" value="TreeGrafter"/>
</dbReference>
<dbReference type="KEGG" id="sfiy:F0344_07365"/>
<dbReference type="EMBL" id="CP045702">
    <property type="protein sequence ID" value="QNE74450.1"/>
    <property type="molecule type" value="Genomic_DNA"/>
</dbReference>
<dbReference type="Gene3D" id="3.30.300.30">
    <property type="match status" value="1"/>
</dbReference>
<dbReference type="Pfam" id="PF00501">
    <property type="entry name" value="AMP-binding"/>
    <property type="match status" value="1"/>
</dbReference>
<organism evidence="3 4">
    <name type="scientific">Streptomyces finlayi</name>
    <dbReference type="NCBI Taxonomy" id="67296"/>
    <lineage>
        <taxon>Bacteria</taxon>
        <taxon>Bacillati</taxon>
        <taxon>Actinomycetota</taxon>
        <taxon>Actinomycetes</taxon>
        <taxon>Kitasatosporales</taxon>
        <taxon>Streptomycetaceae</taxon>
        <taxon>Streptomyces</taxon>
    </lineage>
</organism>
<name>A0A7G7BGI5_9ACTN</name>
<protein>
    <submittedName>
        <fullName evidence="3">AMP-binding protein</fullName>
    </submittedName>
</protein>
<dbReference type="GO" id="GO:0031956">
    <property type="term" value="F:medium-chain fatty acid-CoA ligase activity"/>
    <property type="evidence" value="ECO:0007669"/>
    <property type="project" value="TreeGrafter"/>
</dbReference>
<evidence type="ECO:0000313" key="3">
    <source>
        <dbReference type="EMBL" id="QNE74450.1"/>
    </source>
</evidence>
<dbReference type="PANTHER" id="PTHR43201">
    <property type="entry name" value="ACYL-COA SYNTHETASE"/>
    <property type="match status" value="1"/>
</dbReference>
<sequence length="465" mass="50516">MAHRRPATAARHLLEAADRSRSGPHRMSVHPPGTAWHADVVGKLHRTARQRPDHPAVIDRHGTTSFRSLYLAAARQAQDLESRPDHGAGVAVLRAAPSAAFFIQVCAALMVGRTPLVLPARAPETEALRAVQTARSAGCRPWKAVLAVSGHQQVPVVTHGESPAAPRKARALGMLPGGRALFAAPMHLNGPFEFALRQLLLGGCIILAPRFEAEQWLESVRGHKPDWAFLVPTQIQQVWDARPPRELRGDCSSLRLLLQSSAPCPPPLRQRLTDVLGPERVAEYYGTTLYDGTVSPYTSRGPGGSPLPETELRIVDPNRWPVAAGTPGTIEGRSRTGLISHRADQPCASRPQWQSVGDRGRRIKDTDRIEVTDVAVPGRAIVAGVKIAVAETHDTLSAHPAVRDCEIRVSPHDRFGSVLSAVVHTEDPALTPSILRTWCAQRLTPPQRPHAIELRRTAALDHATL</sequence>
<gene>
    <name evidence="3" type="ORF">F0344_07365</name>
</gene>
<feature type="domain" description="AMP-dependent synthetase/ligase" evidence="2">
    <location>
        <begin position="177"/>
        <end position="330"/>
    </location>
</feature>
<reference evidence="4" key="1">
    <citation type="submission" date="2019-10" db="EMBL/GenBank/DDBJ databases">
        <title>Antimicrobial potential of Antarctic Bacteria.</title>
        <authorList>
            <person name="Benaud N."/>
            <person name="Edwards R.J."/>
            <person name="Ferrari B.C."/>
        </authorList>
    </citation>
    <scope>NUCLEOTIDE SEQUENCE [LARGE SCALE GENOMIC DNA]</scope>
    <source>
        <strain evidence="4">NBSH44</strain>
    </source>
</reference>
<dbReference type="Proteomes" id="UP000515307">
    <property type="component" value="Chromosome"/>
</dbReference>
<keyword evidence="4" id="KW-1185">Reference proteome</keyword>
<dbReference type="InterPro" id="IPR000873">
    <property type="entry name" value="AMP-dep_synth/lig_dom"/>
</dbReference>
<dbReference type="InterPro" id="IPR042099">
    <property type="entry name" value="ANL_N_sf"/>
</dbReference>
<dbReference type="SUPFAM" id="SSF56801">
    <property type="entry name" value="Acetyl-CoA synthetase-like"/>
    <property type="match status" value="1"/>
</dbReference>
<evidence type="ECO:0000259" key="2">
    <source>
        <dbReference type="Pfam" id="PF00501"/>
    </source>
</evidence>
<feature type="region of interest" description="Disordered" evidence="1">
    <location>
        <begin position="340"/>
        <end position="360"/>
    </location>
</feature>
<dbReference type="Gene3D" id="3.40.50.12780">
    <property type="entry name" value="N-terminal domain of ligase-like"/>
    <property type="match status" value="2"/>
</dbReference>
<dbReference type="PANTHER" id="PTHR43201:SF32">
    <property type="entry name" value="2-SUCCINYLBENZOATE--COA LIGASE, CHLOROPLASTIC_PEROXISOMAL"/>
    <property type="match status" value="1"/>
</dbReference>
<proteinExistence type="predicted"/>
<dbReference type="InterPro" id="IPR045851">
    <property type="entry name" value="AMP-bd_C_sf"/>
</dbReference>